<dbReference type="PANTHER" id="PTHR43083:SF6">
    <property type="entry name" value="MANNAN POLYMERASE COMPLEXES SUBUNIT MNN9"/>
    <property type="match status" value="1"/>
</dbReference>
<protein>
    <submittedName>
        <fullName evidence="3">Uncharacterized protein</fullName>
    </submittedName>
</protein>
<feature type="transmembrane region" description="Helical" evidence="2">
    <location>
        <begin position="7"/>
        <end position="26"/>
    </location>
</feature>
<evidence type="ECO:0000256" key="2">
    <source>
        <dbReference type="SAM" id="Phobius"/>
    </source>
</evidence>
<comment type="caution">
    <text evidence="3">The sequence shown here is derived from an EMBL/GenBank/DDBJ whole genome shotgun (WGS) entry which is preliminary data.</text>
</comment>
<accession>A0A642UQE1</accession>
<evidence type="ECO:0000313" key="4">
    <source>
        <dbReference type="Proteomes" id="UP000449547"/>
    </source>
</evidence>
<dbReference type="InterPro" id="IPR029044">
    <property type="entry name" value="Nucleotide-diphossugar_trans"/>
</dbReference>
<dbReference type="GO" id="GO:0000032">
    <property type="term" value="P:cell wall mannoprotein biosynthetic process"/>
    <property type="evidence" value="ECO:0007669"/>
    <property type="project" value="TreeGrafter"/>
</dbReference>
<proteinExistence type="inferred from homology"/>
<dbReference type="VEuPathDB" id="FungiDB:DIURU_002407"/>
<dbReference type="PANTHER" id="PTHR43083">
    <property type="entry name" value="MANNAN POLYMERASE II"/>
    <property type="match status" value="1"/>
</dbReference>
<organism evidence="3 4">
    <name type="scientific">Diutina rugosa</name>
    <name type="common">Yeast</name>
    <name type="synonym">Candida rugosa</name>
    <dbReference type="NCBI Taxonomy" id="5481"/>
    <lineage>
        <taxon>Eukaryota</taxon>
        <taxon>Fungi</taxon>
        <taxon>Dikarya</taxon>
        <taxon>Ascomycota</taxon>
        <taxon>Saccharomycotina</taxon>
        <taxon>Pichiomycetes</taxon>
        <taxon>Debaryomycetaceae</taxon>
        <taxon>Diutina</taxon>
    </lineage>
</organism>
<name>A0A642UQE1_DIURU</name>
<dbReference type="InterPro" id="IPR052086">
    <property type="entry name" value="Mannan_Polymerase_Subunit"/>
</dbReference>
<dbReference type="AlphaFoldDB" id="A0A642UQE1"/>
<keyword evidence="4" id="KW-1185">Reference proteome</keyword>
<comment type="similarity">
    <text evidence="1">Belongs to the ANP1/MMN9/VAN1 family.</text>
</comment>
<dbReference type="GO" id="GO:0000136">
    <property type="term" value="C:mannan polymerase complex"/>
    <property type="evidence" value="ECO:0007669"/>
    <property type="project" value="TreeGrafter"/>
</dbReference>
<keyword evidence="2" id="KW-1133">Transmembrane helix</keyword>
<dbReference type="OrthoDB" id="204164at2759"/>
<dbReference type="GeneID" id="54781058"/>
<evidence type="ECO:0000256" key="1">
    <source>
        <dbReference type="ARBA" id="ARBA00037964"/>
    </source>
</evidence>
<dbReference type="Proteomes" id="UP000449547">
    <property type="component" value="Unassembled WGS sequence"/>
</dbReference>
<gene>
    <name evidence="3" type="ORF">DIURU_002407</name>
</gene>
<dbReference type="OMA" id="SCWGMPN"/>
<keyword evidence="2" id="KW-0812">Transmembrane</keyword>
<evidence type="ECO:0000313" key="3">
    <source>
        <dbReference type="EMBL" id="KAA8903521.1"/>
    </source>
</evidence>
<dbReference type="RefSeq" id="XP_034012823.1">
    <property type="nucleotide sequence ID" value="XM_034155055.1"/>
</dbReference>
<dbReference type="Gene3D" id="3.90.550.10">
    <property type="entry name" value="Spore Coat Polysaccharide Biosynthesis Protein SpsA, Chain A"/>
    <property type="match status" value="1"/>
</dbReference>
<dbReference type="Pfam" id="PF03452">
    <property type="entry name" value="Anp1"/>
    <property type="match status" value="1"/>
</dbReference>
<dbReference type="GO" id="GO:0006487">
    <property type="term" value="P:protein N-linked glycosylation"/>
    <property type="evidence" value="ECO:0007669"/>
    <property type="project" value="TreeGrafter"/>
</dbReference>
<sequence length="365" mass="42730">MLKIPRLVLTACVVILVILPFVFFALPERPLSIKPLKVVDTPRPVQNFKRVEFHDVYANFTKITYDTHYSGPKPSVLFLSSIGGSGSYGKDRNFEDLMNTLESQRQPDYDYSYAFLFASHEEFRNVDSRINRLMQPHMVNKVTLIYAPFLEKDLGFTRDERHRSYVQRKRRRNIARSRNFLLYNSLEDHEYTLFIDADVVDFAYNNTLEKFIKSDLDIIVPRISVGDITDYDKNSWRGPRAKPNDDDLRFMDENKWDEWDQKWTPHDDHNMWHFNHFAENKNGEKDSHEGDLDYYVPLDSVGGAVLYAKADVYRKGAMFTTSYVVGTEWTRHEGYDGIETEGLCYVARPMGFKCWGFPNLVAHHS</sequence>
<dbReference type="SUPFAM" id="SSF53448">
    <property type="entry name" value="Nucleotide-diphospho-sugar transferases"/>
    <property type="match status" value="1"/>
</dbReference>
<keyword evidence="2" id="KW-0472">Membrane</keyword>
<reference evidence="3 4" key="1">
    <citation type="submission" date="2019-07" db="EMBL/GenBank/DDBJ databases">
        <title>Genome assembly of two rare yeast pathogens: Diutina rugosa and Trichomonascus ciferrii.</title>
        <authorList>
            <person name="Mixao V."/>
            <person name="Saus E."/>
            <person name="Hansen A."/>
            <person name="Lass-Flor C."/>
            <person name="Gabaldon T."/>
        </authorList>
    </citation>
    <scope>NUCLEOTIDE SEQUENCE [LARGE SCALE GENOMIC DNA]</scope>
    <source>
        <strain evidence="3 4">CBS 613</strain>
    </source>
</reference>
<dbReference type="GO" id="GO:0000009">
    <property type="term" value="F:alpha-1,6-mannosyltransferase activity"/>
    <property type="evidence" value="ECO:0007669"/>
    <property type="project" value="TreeGrafter"/>
</dbReference>
<dbReference type="EMBL" id="SWFT01000067">
    <property type="protein sequence ID" value="KAA8903521.1"/>
    <property type="molecule type" value="Genomic_DNA"/>
</dbReference>